<evidence type="ECO:0000259" key="3">
    <source>
        <dbReference type="Pfam" id="PF04775"/>
    </source>
</evidence>
<dbReference type="Pfam" id="PF04775">
    <property type="entry name" value="Bile_Hydr_Trans"/>
    <property type="match status" value="1"/>
</dbReference>
<feature type="active site" description="Charge relay system" evidence="2">
    <location>
        <position position="227"/>
    </location>
</feature>
<dbReference type="PIRSF" id="PIRSF016521">
    <property type="entry name" value="Acyl-CoA_hydro"/>
    <property type="match status" value="1"/>
</dbReference>
<dbReference type="Pfam" id="PF08840">
    <property type="entry name" value="BAAT_C"/>
    <property type="match status" value="1"/>
</dbReference>
<evidence type="ECO:0000259" key="4">
    <source>
        <dbReference type="Pfam" id="PF08840"/>
    </source>
</evidence>
<dbReference type="GO" id="GO:0006637">
    <property type="term" value="P:acyl-CoA metabolic process"/>
    <property type="evidence" value="ECO:0007669"/>
    <property type="project" value="InterPro"/>
</dbReference>
<dbReference type="InterPro" id="IPR006862">
    <property type="entry name" value="Thio_Ohase/aa_AcTrfase"/>
</dbReference>
<dbReference type="AlphaFoldDB" id="A0A158E7T1"/>
<comment type="caution">
    <text evidence="5">The sequence shown here is derived from an EMBL/GenBank/DDBJ whole genome shotgun (WGS) entry which is preliminary data.</text>
</comment>
<protein>
    <recommendedName>
        <fullName evidence="7">Palmitoyl-CoA hydrolase</fullName>
    </recommendedName>
</protein>
<dbReference type="Gene3D" id="2.60.40.2240">
    <property type="entry name" value="Acyl-CoA thioester hydrolase/BAAT N-terminal domain"/>
    <property type="match status" value="1"/>
</dbReference>
<evidence type="ECO:0000256" key="1">
    <source>
        <dbReference type="ARBA" id="ARBA00006538"/>
    </source>
</evidence>
<reference evidence="5" key="1">
    <citation type="submission" date="2016-01" db="EMBL/GenBank/DDBJ databases">
        <authorList>
            <person name="Peeters C."/>
        </authorList>
    </citation>
    <scope>NUCLEOTIDE SEQUENCE [LARGE SCALE GENOMIC DNA]</scope>
    <source>
        <strain evidence="5">LMG 29326</strain>
    </source>
</reference>
<dbReference type="PANTHER" id="PTHR10824:SF4">
    <property type="entry name" value="ACYL-COENZYME A THIOESTERASE 1-LIKE"/>
    <property type="match status" value="1"/>
</dbReference>
<feature type="active site" description="Charge relay system" evidence="2">
    <location>
        <position position="376"/>
    </location>
</feature>
<comment type="similarity">
    <text evidence="1">Belongs to the C/M/P thioester hydrolase family.</text>
</comment>
<dbReference type="GO" id="GO:0047617">
    <property type="term" value="F:fatty acyl-CoA hydrolase activity"/>
    <property type="evidence" value="ECO:0007669"/>
    <property type="project" value="TreeGrafter"/>
</dbReference>
<feature type="active site" description="Charge relay system" evidence="2">
    <location>
        <position position="341"/>
    </location>
</feature>
<evidence type="ECO:0000313" key="6">
    <source>
        <dbReference type="Proteomes" id="UP000054978"/>
    </source>
</evidence>
<dbReference type="InterPro" id="IPR042490">
    <property type="entry name" value="Thio_Ohase/BAAT_N"/>
</dbReference>
<dbReference type="InterPro" id="IPR016662">
    <property type="entry name" value="Acyl-CoA_thioEstase_long-chain"/>
</dbReference>
<dbReference type="InterPro" id="IPR029058">
    <property type="entry name" value="AB_hydrolase_fold"/>
</dbReference>
<dbReference type="GO" id="GO:0006631">
    <property type="term" value="P:fatty acid metabolic process"/>
    <property type="evidence" value="ECO:0007669"/>
    <property type="project" value="TreeGrafter"/>
</dbReference>
<feature type="domain" description="Acyl-CoA thioester hydrolase/bile acid-CoA amino acid N-acetyltransferase" evidence="3">
    <location>
        <begin position="16"/>
        <end position="135"/>
    </location>
</feature>
<dbReference type="EMBL" id="FCOB02000053">
    <property type="protein sequence ID" value="SAL02823.1"/>
    <property type="molecule type" value="Genomic_DNA"/>
</dbReference>
<proteinExistence type="inferred from homology"/>
<evidence type="ECO:0000256" key="2">
    <source>
        <dbReference type="PIRSR" id="PIRSR016521-1"/>
    </source>
</evidence>
<dbReference type="PANTHER" id="PTHR10824">
    <property type="entry name" value="ACYL-COENZYME A THIOESTERASE-RELATED"/>
    <property type="match status" value="1"/>
</dbReference>
<dbReference type="RefSeq" id="WP_244197974.1">
    <property type="nucleotide sequence ID" value="NZ_FCOB02000053.1"/>
</dbReference>
<name>A0A158E7T1_9BURK</name>
<feature type="domain" description="BAAT/Acyl-CoA thioester hydrolase C-terminal" evidence="4">
    <location>
        <begin position="199"/>
        <end position="424"/>
    </location>
</feature>
<dbReference type="Gene3D" id="3.40.50.1820">
    <property type="entry name" value="alpha/beta hydrolase"/>
    <property type="match status" value="1"/>
</dbReference>
<dbReference type="STRING" id="1777144.AWB83_06665"/>
<sequence length="444" mass="47762">MIDITATPGDALIDVARRITVTGARAGASLTLRTRTVRGAGTVWTSHAVFRADARGVVHLDRDAPLAGDYEGVAPMGLIWSQAPTEAGKREVFPADVAQPLTTRIEVIDDAGQVLAATELTQRLMAPGVQRREMRADGSVGTLFLPAAPGPHPVVLVLNGSGGGINEPRGALYASRGYAALALGYFKTPGLSDYISNTPLEYFRRALDWIARELQPAYGFIAVSGQSRGGELALLLGATYPDRIKAVIGYVPGAVVHSAQNAADPAIGREGPAWLLDGKPLPHLWENNRTASWKPFDDGPPPHRHERAIRTALLDEEAVERARIRVENIDGPVLLLSATDDGSWPSSEYSRMVVERLERQKHAYPVAHLDFERAGHAIVFPYVPTTQLVYAHPVSGRISTGGGEPAANARADEASWRKVLAFLDAARHSRASADANDSSRQEQP</sequence>
<evidence type="ECO:0000313" key="5">
    <source>
        <dbReference type="EMBL" id="SAL02823.1"/>
    </source>
</evidence>
<dbReference type="InterPro" id="IPR014940">
    <property type="entry name" value="BAAT_C"/>
</dbReference>
<dbReference type="SUPFAM" id="SSF53474">
    <property type="entry name" value="alpha/beta-Hydrolases"/>
    <property type="match status" value="1"/>
</dbReference>
<accession>A0A158E7T1</accession>
<gene>
    <name evidence="5" type="ORF">AWB83_06665</name>
</gene>
<organism evidence="5 6">
    <name type="scientific">Caballeronia ptereochthonis</name>
    <dbReference type="NCBI Taxonomy" id="1777144"/>
    <lineage>
        <taxon>Bacteria</taxon>
        <taxon>Pseudomonadati</taxon>
        <taxon>Pseudomonadota</taxon>
        <taxon>Betaproteobacteria</taxon>
        <taxon>Burkholderiales</taxon>
        <taxon>Burkholderiaceae</taxon>
        <taxon>Caballeronia</taxon>
    </lineage>
</organism>
<keyword evidence="6" id="KW-1185">Reference proteome</keyword>
<evidence type="ECO:0008006" key="7">
    <source>
        <dbReference type="Google" id="ProtNLM"/>
    </source>
</evidence>
<dbReference type="Proteomes" id="UP000054978">
    <property type="component" value="Unassembled WGS sequence"/>
</dbReference>